<feature type="transmembrane region" description="Helical" evidence="2">
    <location>
        <begin position="141"/>
        <end position="162"/>
    </location>
</feature>
<keyword evidence="2" id="KW-1133">Transmembrane helix</keyword>
<protein>
    <submittedName>
        <fullName evidence="5">Uncharacterized protein DUF4129</fullName>
    </submittedName>
</protein>
<comment type="caution">
    <text evidence="5">The sequence shown here is derived from an EMBL/GenBank/DDBJ whole genome shotgun (WGS) entry which is preliminary data.</text>
</comment>
<feature type="chain" id="PRO_5025053093" evidence="3">
    <location>
        <begin position="25"/>
        <end position="280"/>
    </location>
</feature>
<evidence type="ECO:0000259" key="4">
    <source>
        <dbReference type="Pfam" id="PF13559"/>
    </source>
</evidence>
<keyword evidence="3" id="KW-0732">Signal</keyword>
<gene>
    <name evidence="5" type="ORF">C8N24_3897</name>
</gene>
<dbReference type="PROSITE" id="PS51257">
    <property type="entry name" value="PROKAR_LIPOPROTEIN"/>
    <property type="match status" value="1"/>
</dbReference>
<feature type="region of interest" description="Disordered" evidence="1">
    <location>
        <begin position="254"/>
        <end position="280"/>
    </location>
</feature>
<feature type="compositionally biased region" description="Basic and acidic residues" evidence="1">
    <location>
        <begin position="255"/>
        <end position="280"/>
    </location>
</feature>
<dbReference type="AlphaFoldDB" id="A0A660LKV8"/>
<feature type="domain" description="Protein-glutamine gamma-glutamyltransferase-like C-terminal" evidence="4">
    <location>
        <begin position="207"/>
        <end position="269"/>
    </location>
</feature>
<dbReference type="EMBL" id="RBIL01000001">
    <property type="protein sequence ID" value="RKQ94021.1"/>
    <property type="molecule type" value="Genomic_DNA"/>
</dbReference>
<keyword evidence="2" id="KW-0472">Membrane</keyword>
<accession>A0A660LKV8</accession>
<keyword evidence="6" id="KW-1185">Reference proteome</keyword>
<keyword evidence="2" id="KW-0812">Transmembrane</keyword>
<dbReference type="RefSeq" id="WP_170179211.1">
    <property type="nucleotide sequence ID" value="NZ_RBIL01000001.1"/>
</dbReference>
<dbReference type="Proteomes" id="UP000278962">
    <property type="component" value="Unassembled WGS sequence"/>
</dbReference>
<dbReference type="Pfam" id="PF13559">
    <property type="entry name" value="DUF4129"/>
    <property type="match status" value="1"/>
</dbReference>
<evidence type="ECO:0000256" key="2">
    <source>
        <dbReference type="SAM" id="Phobius"/>
    </source>
</evidence>
<name>A0A660LKV8_9ACTN</name>
<evidence type="ECO:0000256" key="3">
    <source>
        <dbReference type="SAM" id="SignalP"/>
    </source>
</evidence>
<sequence>MIRARIAGAVVLLAACLAPATAHAKEVSLSEYQALVADGNAAALEQVTSVDGQPVDVAGSLAGAEGEELEQRLETLRSFRYEGAPPLDDPTTQARDILQEERFHGGEAPGPFRGFVDWLRDLAPTGLLDLLDDLLPGGRNVVWIVLGALLFTVGYLLARFFLTRRIALSEATAQAHAPAGDDPRALERRAADAEAAGNYEAALRLRFRAGLLRLDQRGAIAFRPSISTHEVRRTLRSSDFDDLSTTFDDVVYGGREPHTEDVAQARERWPDVVSHARERG</sequence>
<feature type="signal peptide" evidence="3">
    <location>
        <begin position="1"/>
        <end position="24"/>
    </location>
</feature>
<dbReference type="InterPro" id="IPR025403">
    <property type="entry name" value="TgpA-like_C"/>
</dbReference>
<evidence type="ECO:0000313" key="6">
    <source>
        <dbReference type="Proteomes" id="UP000278962"/>
    </source>
</evidence>
<proteinExistence type="predicted"/>
<organism evidence="5 6">
    <name type="scientific">Solirubrobacter pauli</name>
    <dbReference type="NCBI Taxonomy" id="166793"/>
    <lineage>
        <taxon>Bacteria</taxon>
        <taxon>Bacillati</taxon>
        <taxon>Actinomycetota</taxon>
        <taxon>Thermoleophilia</taxon>
        <taxon>Solirubrobacterales</taxon>
        <taxon>Solirubrobacteraceae</taxon>
        <taxon>Solirubrobacter</taxon>
    </lineage>
</organism>
<reference evidence="5 6" key="1">
    <citation type="submission" date="2018-10" db="EMBL/GenBank/DDBJ databases">
        <title>Genomic Encyclopedia of Archaeal and Bacterial Type Strains, Phase II (KMG-II): from individual species to whole genera.</title>
        <authorList>
            <person name="Goeker M."/>
        </authorList>
    </citation>
    <scope>NUCLEOTIDE SEQUENCE [LARGE SCALE GENOMIC DNA]</scope>
    <source>
        <strain evidence="5 6">DSM 14954</strain>
    </source>
</reference>
<evidence type="ECO:0000256" key="1">
    <source>
        <dbReference type="SAM" id="MobiDB-lite"/>
    </source>
</evidence>
<evidence type="ECO:0000313" key="5">
    <source>
        <dbReference type="EMBL" id="RKQ94021.1"/>
    </source>
</evidence>